<reference evidence="4 5" key="1">
    <citation type="submission" date="2024-06" db="EMBL/GenBank/DDBJ databases">
        <title>The Natural Products Discovery Center: Release of the First 8490 Sequenced Strains for Exploring Actinobacteria Biosynthetic Diversity.</title>
        <authorList>
            <person name="Kalkreuter E."/>
            <person name="Kautsar S.A."/>
            <person name="Yang D."/>
            <person name="Bader C.D."/>
            <person name="Teijaro C.N."/>
            <person name="Fluegel L."/>
            <person name="Davis C.M."/>
            <person name="Simpson J.R."/>
            <person name="Lauterbach L."/>
            <person name="Steele A.D."/>
            <person name="Gui C."/>
            <person name="Meng S."/>
            <person name="Li G."/>
            <person name="Viehrig K."/>
            <person name="Ye F."/>
            <person name="Su P."/>
            <person name="Kiefer A.F."/>
            <person name="Nichols A."/>
            <person name="Cepeda A.J."/>
            <person name="Yan W."/>
            <person name="Fan B."/>
            <person name="Jiang Y."/>
            <person name="Adhikari A."/>
            <person name="Zheng C.-J."/>
            <person name="Schuster L."/>
            <person name="Cowan T.M."/>
            <person name="Smanski M.J."/>
            <person name="Chevrette M.G."/>
            <person name="De Carvalho L.P.S."/>
            <person name="Shen B."/>
        </authorList>
    </citation>
    <scope>NUCLEOTIDE SEQUENCE [LARGE SCALE GENOMIC DNA]</scope>
    <source>
        <strain evidence="4 5">NPDC045705</strain>
    </source>
</reference>
<accession>A0ABV3D5J0</accession>
<dbReference type="RefSeq" id="WP_359214323.1">
    <property type="nucleotide sequence ID" value="NZ_JBEZAM010000059.1"/>
</dbReference>
<feature type="compositionally biased region" description="Low complexity" evidence="1">
    <location>
        <begin position="51"/>
        <end position="66"/>
    </location>
</feature>
<sequence>MRAARQSWKTYALGAAAVAALLSSTACQPGGSTIDVPVNPKPSGTPSATGSAKPSTGTPTATGSGSVSDGTAKACADPDLSIGTSYWPRDSGQHMLITATNVTDKPCTLYHYPFVYFGQDNDSPLGPMESKPTAVATLGPKEKAYAGVKLFLGGEKTTTYTSFGLGYHDPNNNNDGSPVDVSLSGEVDFVTVGPNPSVTFWNRDRSEVEKYVFKAR</sequence>
<evidence type="ECO:0000256" key="2">
    <source>
        <dbReference type="SAM" id="SignalP"/>
    </source>
</evidence>
<dbReference type="Pfam" id="PF14016">
    <property type="entry name" value="DUF4232"/>
    <property type="match status" value="1"/>
</dbReference>
<comment type="caution">
    <text evidence="4">The sequence shown here is derived from an EMBL/GenBank/DDBJ whole genome shotgun (WGS) entry which is preliminary data.</text>
</comment>
<evidence type="ECO:0000313" key="4">
    <source>
        <dbReference type="EMBL" id="MEU7297188.1"/>
    </source>
</evidence>
<feature type="region of interest" description="Disordered" evidence="1">
    <location>
        <begin position="31"/>
        <end position="73"/>
    </location>
</feature>
<evidence type="ECO:0000259" key="3">
    <source>
        <dbReference type="Pfam" id="PF14016"/>
    </source>
</evidence>
<dbReference type="Proteomes" id="UP001551210">
    <property type="component" value="Unassembled WGS sequence"/>
</dbReference>
<proteinExistence type="predicted"/>
<protein>
    <submittedName>
        <fullName evidence="4">DUF4232 domain-containing protein</fullName>
    </submittedName>
</protein>
<keyword evidence="2" id="KW-0732">Signal</keyword>
<dbReference type="EMBL" id="JBEZAM010000059">
    <property type="protein sequence ID" value="MEU7297188.1"/>
    <property type="molecule type" value="Genomic_DNA"/>
</dbReference>
<dbReference type="InterPro" id="IPR025326">
    <property type="entry name" value="DUF4232"/>
</dbReference>
<name>A0ABV3D5J0_STREX</name>
<feature type="domain" description="DUF4232" evidence="3">
    <location>
        <begin position="75"/>
        <end position="180"/>
    </location>
</feature>
<organism evidence="4 5">
    <name type="scientific">Streptomyces exfoliatus</name>
    <name type="common">Streptomyces hydrogenans</name>
    <dbReference type="NCBI Taxonomy" id="1905"/>
    <lineage>
        <taxon>Bacteria</taxon>
        <taxon>Bacillati</taxon>
        <taxon>Actinomycetota</taxon>
        <taxon>Actinomycetes</taxon>
        <taxon>Kitasatosporales</taxon>
        <taxon>Streptomycetaceae</taxon>
        <taxon>Streptomyces</taxon>
    </lineage>
</organism>
<evidence type="ECO:0000256" key="1">
    <source>
        <dbReference type="SAM" id="MobiDB-lite"/>
    </source>
</evidence>
<feature type="chain" id="PRO_5046436347" evidence="2">
    <location>
        <begin position="29"/>
        <end position="216"/>
    </location>
</feature>
<keyword evidence="5" id="KW-1185">Reference proteome</keyword>
<dbReference type="PROSITE" id="PS51257">
    <property type="entry name" value="PROKAR_LIPOPROTEIN"/>
    <property type="match status" value="1"/>
</dbReference>
<gene>
    <name evidence="4" type="ORF">AB0A76_28995</name>
</gene>
<evidence type="ECO:0000313" key="5">
    <source>
        <dbReference type="Proteomes" id="UP001551210"/>
    </source>
</evidence>
<feature type="signal peptide" evidence="2">
    <location>
        <begin position="1"/>
        <end position="28"/>
    </location>
</feature>